<keyword evidence="1" id="KW-0808">Transferase</keyword>
<dbReference type="InterPro" id="IPR002646">
    <property type="entry name" value="PolA_pol_head_dom"/>
</dbReference>
<evidence type="ECO:0000256" key="2">
    <source>
        <dbReference type="ARBA" id="ARBA00022694"/>
    </source>
</evidence>
<evidence type="ECO:0000313" key="10">
    <source>
        <dbReference type="EMBL" id="KKL05843.1"/>
    </source>
</evidence>
<keyword evidence="3" id="KW-0548">Nucleotidyltransferase</keyword>
<protein>
    <recommendedName>
        <fullName evidence="9">Poly A polymerase head domain-containing protein</fullName>
    </recommendedName>
</protein>
<dbReference type="GO" id="GO:0005524">
    <property type="term" value="F:ATP binding"/>
    <property type="evidence" value="ECO:0007669"/>
    <property type="project" value="UniProtKB-KW"/>
</dbReference>
<evidence type="ECO:0000256" key="3">
    <source>
        <dbReference type="ARBA" id="ARBA00022695"/>
    </source>
</evidence>
<dbReference type="GO" id="GO:0008033">
    <property type="term" value="P:tRNA processing"/>
    <property type="evidence" value="ECO:0007669"/>
    <property type="project" value="UniProtKB-KW"/>
</dbReference>
<sequence length="284" mass="32279">MQDRINFSAQIYNACTLLIERGAQVYLAGGAVRDYVMGTGVSKDLDFEVYGLQPNDLESILGQAGVVQAVGKSFGVYLLVGTTNAEFALPRRENKQGRGHKGFMVEFDPTLSTYEATLRRDFTMNSMLLDMEDGYITDHHGGAVDIQKKRLRATSYAFKEDPLRVLRGMQFISRFNLRASMMTLLYSRQMLAEASTLSKQRLWWEWYKWGTLGIELGKGLEFLRDTDWITLWPMLEELKGVEQDPGWHPEGDVWDHTKVVVDNAKFFAHGDKLSSDDAMIQVLV</sequence>
<dbReference type="InterPro" id="IPR050124">
    <property type="entry name" value="tRNA_CCA-adding_enzyme"/>
</dbReference>
<dbReference type="Gene3D" id="3.30.460.10">
    <property type="entry name" value="Beta Polymerase, domain 2"/>
    <property type="match status" value="1"/>
</dbReference>
<dbReference type="GO" id="GO:0003723">
    <property type="term" value="F:RNA binding"/>
    <property type="evidence" value="ECO:0007669"/>
    <property type="project" value="UniProtKB-KW"/>
</dbReference>
<organism evidence="10">
    <name type="scientific">marine sediment metagenome</name>
    <dbReference type="NCBI Taxonomy" id="412755"/>
    <lineage>
        <taxon>unclassified sequences</taxon>
        <taxon>metagenomes</taxon>
        <taxon>ecological metagenomes</taxon>
    </lineage>
</organism>
<keyword evidence="4" id="KW-0479">Metal-binding</keyword>
<feature type="domain" description="Poly A polymerase head" evidence="9">
    <location>
        <begin position="25"/>
        <end position="152"/>
    </location>
</feature>
<dbReference type="PANTHER" id="PTHR47545">
    <property type="entry name" value="MULTIFUNCTIONAL CCA PROTEIN"/>
    <property type="match status" value="1"/>
</dbReference>
<keyword evidence="6" id="KW-0067">ATP-binding</keyword>
<evidence type="ECO:0000256" key="7">
    <source>
        <dbReference type="ARBA" id="ARBA00022842"/>
    </source>
</evidence>
<comment type="caution">
    <text evidence="10">The sequence shown here is derived from an EMBL/GenBank/DDBJ whole genome shotgun (WGS) entry which is preliminary data.</text>
</comment>
<evidence type="ECO:0000256" key="4">
    <source>
        <dbReference type="ARBA" id="ARBA00022723"/>
    </source>
</evidence>
<dbReference type="AlphaFoldDB" id="A0A0F9D172"/>
<keyword evidence="7" id="KW-0460">Magnesium</keyword>
<dbReference type="SUPFAM" id="SSF81301">
    <property type="entry name" value="Nucleotidyltransferase"/>
    <property type="match status" value="1"/>
</dbReference>
<accession>A0A0F9D172</accession>
<dbReference type="GO" id="GO:0046872">
    <property type="term" value="F:metal ion binding"/>
    <property type="evidence" value="ECO:0007669"/>
    <property type="project" value="UniProtKB-KW"/>
</dbReference>
<dbReference type="EMBL" id="LAZR01043952">
    <property type="protein sequence ID" value="KKL05843.1"/>
    <property type="molecule type" value="Genomic_DNA"/>
</dbReference>
<name>A0A0F9D172_9ZZZZ</name>
<feature type="non-terminal residue" evidence="10">
    <location>
        <position position="284"/>
    </location>
</feature>
<keyword evidence="8" id="KW-0694">RNA-binding</keyword>
<evidence type="ECO:0000256" key="5">
    <source>
        <dbReference type="ARBA" id="ARBA00022741"/>
    </source>
</evidence>
<dbReference type="SUPFAM" id="SSF81891">
    <property type="entry name" value="Poly A polymerase C-terminal region-like"/>
    <property type="match status" value="1"/>
</dbReference>
<dbReference type="GO" id="GO:0016779">
    <property type="term" value="F:nucleotidyltransferase activity"/>
    <property type="evidence" value="ECO:0007669"/>
    <property type="project" value="UniProtKB-KW"/>
</dbReference>
<keyword evidence="2" id="KW-0819">tRNA processing</keyword>
<dbReference type="Pfam" id="PF01743">
    <property type="entry name" value="PolyA_pol"/>
    <property type="match status" value="1"/>
</dbReference>
<proteinExistence type="predicted"/>
<dbReference type="Gene3D" id="1.10.3090.10">
    <property type="entry name" value="cca-adding enzyme, domain 2"/>
    <property type="match status" value="1"/>
</dbReference>
<dbReference type="PANTHER" id="PTHR47545:SF1">
    <property type="entry name" value="MULTIFUNCTIONAL CCA PROTEIN"/>
    <property type="match status" value="1"/>
</dbReference>
<evidence type="ECO:0000256" key="6">
    <source>
        <dbReference type="ARBA" id="ARBA00022840"/>
    </source>
</evidence>
<reference evidence="10" key="1">
    <citation type="journal article" date="2015" name="Nature">
        <title>Complex archaea that bridge the gap between prokaryotes and eukaryotes.</title>
        <authorList>
            <person name="Spang A."/>
            <person name="Saw J.H."/>
            <person name="Jorgensen S.L."/>
            <person name="Zaremba-Niedzwiedzka K."/>
            <person name="Martijn J."/>
            <person name="Lind A.E."/>
            <person name="van Eijk R."/>
            <person name="Schleper C."/>
            <person name="Guy L."/>
            <person name="Ettema T.J."/>
        </authorList>
    </citation>
    <scope>NUCLEOTIDE SEQUENCE</scope>
</reference>
<gene>
    <name evidence="10" type="ORF">LCGC14_2601960</name>
</gene>
<dbReference type="InterPro" id="IPR043519">
    <property type="entry name" value="NT_sf"/>
</dbReference>
<keyword evidence="5" id="KW-0547">Nucleotide-binding</keyword>
<evidence type="ECO:0000256" key="8">
    <source>
        <dbReference type="ARBA" id="ARBA00022884"/>
    </source>
</evidence>
<evidence type="ECO:0000259" key="9">
    <source>
        <dbReference type="Pfam" id="PF01743"/>
    </source>
</evidence>
<evidence type="ECO:0000256" key="1">
    <source>
        <dbReference type="ARBA" id="ARBA00022679"/>
    </source>
</evidence>